<accession>A0ABY6TW22</accession>
<feature type="region of interest" description="Disordered" evidence="1">
    <location>
        <begin position="104"/>
        <end position="124"/>
    </location>
</feature>
<evidence type="ECO:0000313" key="3">
    <source>
        <dbReference type="Proteomes" id="UP000766486"/>
    </source>
</evidence>
<reference evidence="2 3" key="1">
    <citation type="submission" date="2019-06" db="EMBL/GenBank/DDBJ databases">
        <authorList>
            <person name="Broberg M."/>
        </authorList>
    </citation>
    <scope>NUCLEOTIDE SEQUENCE [LARGE SCALE GENOMIC DNA]</scope>
</reference>
<organism evidence="2 3">
    <name type="scientific">Bionectria ochroleuca</name>
    <name type="common">Gliocladium roseum</name>
    <dbReference type="NCBI Taxonomy" id="29856"/>
    <lineage>
        <taxon>Eukaryota</taxon>
        <taxon>Fungi</taxon>
        <taxon>Dikarya</taxon>
        <taxon>Ascomycota</taxon>
        <taxon>Pezizomycotina</taxon>
        <taxon>Sordariomycetes</taxon>
        <taxon>Hypocreomycetidae</taxon>
        <taxon>Hypocreales</taxon>
        <taxon>Bionectriaceae</taxon>
        <taxon>Clonostachys</taxon>
    </lineage>
</organism>
<dbReference type="EMBL" id="CABFNS010000538">
    <property type="protein sequence ID" value="VUC22273.1"/>
    <property type="molecule type" value="Genomic_DNA"/>
</dbReference>
<protein>
    <submittedName>
        <fullName evidence="2">Uncharacterized protein</fullName>
    </submittedName>
</protein>
<proteinExistence type="predicted"/>
<evidence type="ECO:0000313" key="2">
    <source>
        <dbReference type="EMBL" id="VUC22273.1"/>
    </source>
</evidence>
<dbReference type="Proteomes" id="UP000766486">
    <property type="component" value="Unassembled WGS sequence"/>
</dbReference>
<name>A0ABY6TW22_BIOOC</name>
<sequence length="124" mass="13525">MSIYLYTRLATPDTQARLGVFPSSRPAGTGFKRHAVDTNPRACSIRSFTRDGMAPKLVHVNVQATRFRCFGEKLEAPSLLWQPLAKANKTDEAGWALGKVCRSDPSNGAGSKHGNAPTIYTSKF</sequence>
<gene>
    <name evidence="2" type="ORF">CLO192961_LOCUS79393</name>
</gene>
<evidence type="ECO:0000256" key="1">
    <source>
        <dbReference type="SAM" id="MobiDB-lite"/>
    </source>
</evidence>
<comment type="caution">
    <text evidence="2">The sequence shown here is derived from an EMBL/GenBank/DDBJ whole genome shotgun (WGS) entry which is preliminary data.</text>
</comment>
<keyword evidence="3" id="KW-1185">Reference proteome</keyword>